<organism evidence="2 3">
    <name type="scientific">Xylaria grammica</name>
    <dbReference type="NCBI Taxonomy" id="363999"/>
    <lineage>
        <taxon>Eukaryota</taxon>
        <taxon>Fungi</taxon>
        <taxon>Dikarya</taxon>
        <taxon>Ascomycota</taxon>
        <taxon>Pezizomycotina</taxon>
        <taxon>Sordariomycetes</taxon>
        <taxon>Xylariomycetidae</taxon>
        <taxon>Xylariales</taxon>
        <taxon>Xylariaceae</taxon>
        <taxon>Xylaria</taxon>
    </lineage>
</organism>
<dbReference type="Proteomes" id="UP000286045">
    <property type="component" value="Unassembled WGS sequence"/>
</dbReference>
<evidence type="ECO:0000256" key="1">
    <source>
        <dbReference type="SAM" id="MobiDB-lite"/>
    </source>
</evidence>
<protein>
    <submittedName>
        <fullName evidence="2">Uncharacterized protein</fullName>
    </submittedName>
</protein>
<proteinExistence type="predicted"/>
<reference evidence="2 3" key="1">
    <citation type="submission" date="2018-12" db="EMBL/GenBank/DDBJ databases">
        <title>Draft genome sequence of Xylaria grammica IHI A82.</title>
        <authorList>
            <person name="Buettner E."/>
            <person name="Kellner H."/>
        </authorList>
    </citation>
    <scope>NUCLEOTIDE SEQUENCE [LARGE SCALE GENOMIC DNA]</scope>
    <source>
        <strain evidence="2 3">IHI A82</strain>
    </source>
</reference>
<keyword evidence="3" id="KW-1185">Reference proteome</keyword>
<feature type="region of interest" description="Disordered" evidence="1">
    <location>
        <begin position="1"/>
        <end position="61"/>
    </location>
</feature>
<accession>A0A439CZN2</accession>
<comment type="caution">
    <text evidence="2">The sequence shown here is derived from an EMBL/GenBank/DDBJ whole genome shotgun (WGS) entry which is preliminary data.</text>
</comment>
<dbReference type="EMBL" id="RYZI01000246">
    <property type="protein sequence ID" value="RWA07630.1"/>
    <property type="molecule type" value="Genomic_DNA"/>
</dbReference>
<name>A0A439CZN2_9PEZI</name>
<evidence type="ECO:0000313" key="2">
    <source>
        <dbReference type="EMBL" id="RWA07630.1"/>
    </source>
</evidence>
<sequence length="137" mass="15227">MMDDIDAITPCPLGSATSTETMSPMSDLRATSRHEQAESVSQGIGGGYERRPREALDADVSPPAEVRLLQFRENECRAQLREHEHIAAKKWTVKTDHGDSSLESMPGFAKREHDGVARISHQLAAAELTALYYTLRY</sequence>
<feature type="compositionally biased region" description="Polar residues" evidence="1">
    <location>
        <begin position="15"/>
        <end position="24"/>
    </location>
</feature>
<gene>
    <name evidence="2" type="ORF">EKO27_g7474</name>
</gene>
<evidence type="ECO:0000313" key="3">
    <source>
        <dbReference type="Proteomes" id="UP000286045"/>
    </source>
</evidence>
<dbReference type="AlphaFoldDB" id="A0A439CZN2"/>